<dbReference type="EnsemblProtists" id="EOD07793">
    <property type="protein sequence ID" value="EOD07793"/>
    <property type="gene ID" value="EMIHUDRAFT_258524"/>
</dbReference>
<feature type="compositionally biased region" description="Basic residues" evidence="3">
    <location>
        <begin position="24"/>
        <end position="51"/>
    </location>
</feature>
<organism evidence="5 6">
    <name type="scientific">Emiliania huxleyi (strain CCMP1516)</name>
    <dbReference type="NCBI Taxonomy" id="280463"/>
    <lineage>
        <taxon>Eukaryota</taxon>
        <taxon>Haptista</taxon>
        <taxon>Haptophyta</taxon>
        <taxon>Prymnesiophyceae</taxon>
        <taxon>Isochrysidales</taxon>
        <taxon>Noelaerhabdaceae</taxon>
        <taxon>Emiliania</taxon>
    </lineage>
</organism>
<dbReference type="HOGENOM" id="CLU_2534431_0_0_1"/>
<evidence type="ECO:0000313" key="5">
    <source>
        <dbReference type="EnsemblProtists" id="EOD07793"/>
    </source>
</evidence>
<evidence type="ECO:0000256" key="1">
    <source>
        <dbReference type="ARBA" id="ARBA00004123"/>
    </source>
</evidence>
<dbReference type="AlphaFoldDB" id="A0A0D3I958"/>
<protein>
    <recommendedName>
        <fullName evidence="4">Guanine nucleotide-binding protein-like 3 N-terminal domain-containing protein</fullName>
    </recommendedName>
</protein>
<dbReference type="STRING" id="2903.R1BDH8"/>
<feature type="domain" description="Guanine nucleotide-binding protein-like 3 N-terminal" evidence="4">
    <location>
        <begin position="18"/>
        <end position="82"/>
    </location>
</feature>
<dbReference type="eggNOG" id="ENOG502SDCY">
    <property type="taxonomic scope" value="Eukaryota"/>
</dbReference>
<evidence type="ECO:0000256" key="2">
    <source>
        <dbReference type="ARBA" id="ARBA00023242"/>
    </source>
</evidence>
<evidence type="ECO:0000259" key="4">
    <source>
        <dbReference type="Pfam" id="PF08701"/>
    </source>
</evidence>
<evidence type="ECO:0000313" key="6">
    <source>
        <dbReference type="Proteomes" id="UP000013827"/>
    </source>
</evidence>
<evidence type="ECO:0000256" key="3">
    <source>
        <dbReference type="SAM" id="MobiDB-lite"/>
    </source>
</evidence>
<sequence>MVNPGKVLKARKTKRTTLHDKHKIERKVREHHRKQRRDARRGVGKAGRKKKDPGIPASWPFKAQLISEQQAQREAQHAAQAAAR</sequence>
<reference evidence="5" key="2">
    <citation type="submission" date="2024-10" db="UniProtKB">
        <authorList>
            <consortium name="EnsemblProtists"/>
        </authorList>
    </citation>
    <scope>IDENTIFICATION</scope>
</reference>
<dbReference type="GeneID" id="17253944"/>
<dbReference type="Proteomes" id="UP000013827">
    <property type="component" value="Unassembled WGS sequence"/>
</dbReference>
<keyword evidence="6" id="KW-1185">Reference proteome</keyword>
<dbReference type="GO" id="GO:0005634">
    <property type="term" value="C:nucleus"/>
    <property type="evidence" value="ECO:0007669"/>
    <property type="project" value="UniProtKB-SubCell"/>
</dbReference>
<comment type="subcellular location">
    <subcellularLocation>
        <location evidence="1">Nucleus</location>
    </subcellularLocation>
</comment>
<feature type="region of interest" description="Disordered" evidence="3">
    <location>
        <begin position="1"/>
        <end position="62"/>
    </location>
</feature>
<accession>A0A0D3I958</accession>
<dbReference type="RefSeq" id="XP_005760222.1">
    <property type="nucleotide sequence ID" value="XM_005760165.1"/>
</dbReference>
<dbReference type="PaxDb" id="2903-EOD07793"/>
<dbReference type="Pfam" id="PF08701">
    <property type="entry name" value="GN3L_Grn1"/>
    <property type="match status" value="1"/>
</dbReference>
<dbReference type="InterPro" id="IPR014813">
    <property type="entry name" value="Gnl3_N_dom"/>
</dbReference>
<reference evidence="6" key="1">
    <citation type="journal article" date="2013" name="Nature">
        <title>Pan genome of the phytoplankton Emiliania underpins its global distribution.</title>
        <authorList>
            <person name="Read B.A."/>
            <person name="Kegel J."/>
            <person name="Klute M.J."/>
            <person name="Kuo A."/>
            <person name="Lefebvre S.C."/>
            <person name="Maumus F."/>
            <person name="Mayer C."/>
            <person name="Miller J."/>
            <person name="Monier A."/>
            <person name="Salamov A."/>
            <person name="Young J."/>
            <person name="Aguilar M."/>
            <person name="Claverie J.M."/>
            <person name="Frickenhaus S."/>
            <person name="Gonzalez K."/>
            <person name="Herman E.K."/>
            <person name="Lin Y.C."/>
            <person name="Napier J."/>
            <person name="Ogata H."/>
            <person name="Sarno A.F."/>
            <person name="Shmutz J."/>
            <person name="Schroeder D."/>
            <person name="de Vargas C."/>
            <person name="Verret F."/>
            <person name="von Dassow P."/>
            <person name="Valentin K."/>
            <person name="Van de Peer Y."/>
            <person name="Wheeler G."/>
            <person name="Dacks J.B."/>
            <person name="Delwiche C.F."/>
            <person name="Dyhrman S.T."/>
            <person name="Glockner G."/>
            <person name="John U."/>
            <person name="Richards T."/>
            <person name="Worden A.Z."/>
            <person name="Zhang X."/>
            <person name="Grigoriev I.V."/>
            <person name="Allen A.E."/>
            <person name="Bidle K."/>
            <person name="Borodovsky M."/>
            <person name="Bowler C."/>
            <person name="Brownlee C."/>
            <person name="Cock J.M."/>
            <person name="Elias M."/>
            <person name="Gladyshev V.N."/>
            <person name="Groth M."/>
            <person name="Guda C."/>
            <person name="Hadaegh A."/>
            <person name="Iglesias-Rodriguez M.D."/>
            <person name="Jenkins J."/>
            <person name="Jones B.M."/>
            <person name="Lawson T."/>
            <person name="Leese F."/>
            <person name="Lindquist E."/>
            <person name="Lobanov A."/>
            <person name="Lomsadze A."/>
            <person name="Malik S.B."/>
            <person name="Marsh M.E."/>
            <person name="Mackinder L."/>
            <person name="Mock T."/>
            <person name="Mueller-Roeber B."/>
            <person name="Pagarete A."/>
            <person name="Parker M."/>
            <person name="Probert I."/>
            <person name="Quesneville H."/>
            <person name="Raines C."/>
            <person name="Rensing S.A."/>
            <person name="Riano-Pachon D.M."/>
            <person name="Richier S."/>
            <person name="Rokitta S."/>
            <person name="Shiraiwa Y."/>
            <person name="Soanes D.M."/>
            <person name="van der Giezen M."/>
            <person name="Wahlund T.M."/>
            <person name="Williams B."/>
            <person name="Wilson W."/>
            <person name="Wolfe G."/>
            <person name="Wurch L.L."/>
        </authorList>
    </citation>
    <scope>NUCLEOTIDE SEQUENCE</scope>
</reference>
<name>A0A0D3I958_EMIH1</name>
<dbReference type="OMA" id="RGTTHER"/>
<dbReference type="KEGG" id="ehx:EMIHUDRAFT_258524"/>
<proteinExistence type="predicted"/>
<keyword evidence="2" id="KW-0539">Nucleus</keyword>